<dbReference type="Gene3D" id="3.30.750.24">
    <property type="entry name" value="STAS domain"/>
    <property type="match status" value="1"/>
</dbReference>
<dbReference type="GO" id="GO:0055085">
    <property type="term" value="P:transmembrane transport"/>
    <property type="evidence" value="ECO:0007669"/>
    <property type="project" value="InterPro"/>
</dbReference>
<gene>
    <name evidence="7" type="ORF">g.27535</name>
    <name evidence="8" type="ORF">g.27537</name>
</gene>
<proteinExistence type="predicted"/>
<feature type="transmembrane region" description="Helical" evidence="5">
    <location>
        <begin position="219"/>
        <end position="246"/>
    </location>
</feature>
<evidence type="ECO:0000259" key="6">
    <source>
        <dbReference type="PROSITE" id="PS50801"/>
    </source>
</evidence>
<dbReference type="Pfam" id="PF00916">
    <property type="entry name" value="Sulfate_transp"/>
    <property type="match status" value="1"/>
</dbReference>
<feature type="transmembrane region" description="Helical" evidence="5">
    <location>
        <begin position="363"/>
        <end position="382"/>
    </location>
</feature>
<organism evidence="7">
    <name type="scientific">Clastoptera arizonana</name>
    <name type="common">Arizona spittle bug</name>
    <dbReference type="NCBI Taxonomy" id="38151"/>
    <lineage>
        <taxon>Eukaryota</taxon>
        <taxon>Metazoa</taxon>
        <taxon>Ecdysozoa</taxon>
        <taxon>Arthropoda</taxon>
        <taxon>Hexapoda</taxon>
        <taxon>Insecta</taxon>
        <taxon>Pterygota</taxon>
        <taxon>Neoptera</taxon>
        <taxon>Paraneoptera</taxon>
        <taxon>Hemiptera</taxon>
        <taxon>Auchenorrhyncha</taxon>
        <taxon>Cercopoidea</taxon>
        <taxon>Clastopteridae</taxon>
        <taxon>Clastoptera</taxon>
    </lineage>
</organism>
<evidence type="ECO:0000256" key="4">
    <source>
        <dbReference type="ARBA" id="ARBA00023136"/>
    </source>
</evidence>
<dbReference type="InterPro" id="IPR002645">
    <property type="entry name" value="STAS_dom"/>
</dbReference>
<keyword evidence="2 5" id="KW-0812">Transmembrane</keyword>
<keyword evidence="3 5" id="KW-1133">Transmembrane helix</keyword>
<comment type="subcellular location">
    <subcellularLocation>
        <location evidence="1">Membrane</location>
        <topology evidence="1">Multi-pass membrane protein</topology>
    </subcellularLocation>
</comment>
<sequence length="599" mass="64821">MLPVFSSFIYFAKQRLPITKWLPLYTGSDAVSDVVAGITVGLTLMPQAIAYAALAGLGPQYGLYSGWIGCLVYIVLGSTRQICIGPTALVSLLTYTYTHDTSPDMAALLCFLSGCVELICGCLQLGFLVDFVSVPVVSGFTSAAAVIIASSQMKGLFGLKYNAENFITTWIEFFKHCGATHLWDLVLGLFCIVFLLSLKQLPKIKIGNGEKPLEGRQKLLANILWFTSTGRNAMIVLASSVIAYIFHQHGHTPFTLTGHIQSGLPTFGIPPFSTYIDGKYVNFFGMVQHLGSGIIVVPLIAIISNIAISKAFSSGERVDATQEMIALGFCNIIGSCGHSMPVAGAFSRSAVNNASGVRTTMGGLYTCTLILLALGLLTPYFYYIPRTTLAAVIMCAVLFMVEVEVVRPMWSSNRRNLVPALSTFLACLCVGVEIGLLVGIVVDLVFLLYYNARPKMSIERVGSSPVYWLIQPRGALLFPAVDHIRQTIVSKAAATSEDGDKPRAVVIDCTHIIRTDFTAAQGIQSMSQDVKKQGLQCILLNASPKVIKSLTGLNQDLWIANSTEELLQHLTSHNSLVSETKINGISNEFESKPVNDNVS</sequence>
<dbReference type="CDD" id="cd07042">
    <property type="entry name" value="STAS_SulP_like_sulfate_transporter"/>
    <property type="match status" value="1"/>
</dbReference>
<dbReference type="PROSITE" id="PS50801">
    <property type="entry name" value="STAS"/>
    <property type="match status" value="1"/>
</dbReference>
<dbReference type="SUPFAM" id="SSF52091">
    <property type="entry name" value="SpoIIaa-like"/>
    <property type="match status" value="1"/>
</dbReference>
<name>A0A1B6C3Z6_9HEMI</name>
<feature type="transmembrane region" description="Helical" evidence="5">
    <location>
        <begin position="290"/>
        <end position="312"/>
    </location>
</feature>
<feature type="transmembrane region" description="Helical" evidence="5">
    <location>
        <begin position="324"/>
        <end position="343"/>
    </location>
</feature>
<dbReference type="EMBL" id="GEDC01027874">
    <property type="protein sequence ID" value="JAS09424.1"/>
    <property type="molecule type" value="Transcribed_RNA"/>
</dbReference>
<feature type="transmembrane region" description="Helical" evidence="5">
    <location>
        <begin position="173"/>
        <end position="198"/>
    </location>
</feature>
<dbReference type="InterPro" id="IPR036513">
    <property type="entry name" value="STAS_dom_sf"/>
</dbReference>
<dbReference type="InterPro" id="IPR011547">
    <property type="entry name" value="SLC26A/SulP_dom"/>
</dbReference>
<dbReference type="AlphaFoldDB" id="A0A1B6C3Z6"/>
<feature type="transmembrane region" description="Helical" evidence="5">
    <location>
        <begin position="105"/>
        <end position="127"/>
    </location>
</feature>
<feature type="transmembrane region" description="Helical" evidence="5">
    <location>
        <begin position="66"/>
        <end position="93"/>
    </location>
</feature>
<feature type="transmembrane region" description="Helical" evidence="5">
    <location>
        <begin position="389"/>
        <end position="410"/>
    </location>
</feature>
<evidence type="ECO:0000313" key="8">
    <source>
        <dbReference type="EMBL" id="JAS09424.1"/>
    </source>
</evidence>
<feature type="domain" description="STAS" evidence="6">
    <location>
        <begin position="469"/>
        <end position="550"/>
    </location>
</feature>
<dbReference type="Pfam" id="PF01740">
    <property type="entry name" value="STAS"/>
    <property type="match status" value="1"/>
</dbReference>
<accession>A0A1B6C3Z6</accession>
<feature type="transmembrane region" description="Helical" evidence="5">
    <location>
        <begin position="34"/>
        <end position="54"/>
    </location>
</feature>
<dbReference type="EMBL" id="GEDC01029081">
    <property type="protein sequence ID" value="JAS08217.1"/>
    <property type="molecule type" value="Transcribed_RNA"/>
</dbReference>
<dbReference type="PANTHER" id="PTHR11814">
    <property type="entry name" value="SULFATE TRANSPORTER"/>
    <property type="match status" value="1"/>
</dbReference>
<dbReference type="InterPro" id="IPR001902">
    <property type="entry name" value="SLC26A/SulP_fam"/>
</dbReference>
<keyword evidence="4 5" id="KW-0472">Membrane</keyword>
<dbReference type="GO" id="GO:0016020">
    <property type="term" value="C:membrane"/>
    <property type="evidence" value="ECO:0007669"/>
    <property type="project" value="UniProtKB-SubCell"/>
</dbReference>
<evidence type="ECO:0000256" key="2">
    <source>
        <dbReference type="ARBA" id="ARBA00022692"/>
    </source>
</evidence>
<evidence type="ECO:0000256" key="5">
    <source>
        <dbReference type="SAM" id="Phobius"/>
    </source>
</evidence>
<protein>
    <recommendedName>
        <fullName evidence="6">STAS domain-containing protein</fullName>
    </recommendedName>
</protein>
<feature type="transmembrane region" description="Helical" evidence="5">
    <location>
        <begin position="134"/>
        <end position="153"/>
    </location>
</feature>
<reference evidence="7" key="1">
    <citation type="submission" date="2015-12" db="EMBL/GenBank/DDBJ databases">
        <title>De novo transcriptome assembly of four potential Pierce s Disease insect vectors from Arizona vineyards.</title>
        <authorList>
            <person name="Tassone E.E."/>
        </authorList>
    </citation>
    <scope>NUCLEOTIDE SEQUENCE</scope>
</reference>
<evidence type="ECO:0000256" key="1">
    <source>
        <dbReference type="ARBA" id="ARBA00004141"/>
    </source>
</evidence>
<evidence type="ECO:0000313" key="7">
    <source>
        <dbReference type="EMBL" id="JAS08217.1"/>
    </source>
</evidence>
<evidence type="ECO:0000256" key="3">
    <source>
        <dbReference type="ARBA" id="ARBA00022989"/>
    </source>
</evidence>
<feature type="transmembrane region" description="Helical" evidence="5">
    <location>
        <begin position="422"/>
        <end position="450"/>
    </location>
</feature>